<dbReference type="InterPro" id="IPR049165">
    <property type="entry name" value="GH39_as"/>
</dbReference>
<feature type="coiled-coil region" evidence="8">
    <location>
        <begin position="165"/>
        <end position="192"/>
    </location>
</feature>
<feature type="active site" description="Proton donor" evidence="7">
    <location>
        <position position="296"/>
    </location>
</feature>
<dbReference type="PROSITE" id="PS01027">
    <property type="entry name" value="GLYCOSYL_HYDROL_F39"/>
    <property type="match status" value="1"/>
</dbReference>
<keyword evidence="8" id="KW-0175">Coiled coil</keyword>
<evidence type="ECO:0000313" key="11">
    <source>
        <dbReference type="Proteomes" id="UP000092931"/>
    </source>
</evidence>
<dbReference type="InterPro" id="IPR017853">
    <property type="entry name" value="GH"/>
</dbReference>
<feature type="domain" description="HTH araC/xylS-type" evidence="9">
    <location>
        <begin position="1"/>
        <end position="74"/>
    </location>
</feature>
<dbReference type="PROSITE" id="PS01124">
    <property type="entry name" value="HTH_ARAC_FAMILY_2"/>
    <property type="match status" value="1"/>
</dbReference>
<keyword evidence="2" id="KW-0378">Hydrolase</keyword>
<reference evidence="10 11" key="1">
    <citation type="submission" date="2016-02" db="EMBL/GenBank/DDBJ databases">
        <title>Comparison of Clostridium stercorarium subspecies using comparative genomics and transcriptomics.</title>
        <authorList>
            <person name="Schellenberg J."/>
            <person name="Thallinger G."/>
            <person name="Levin D.B."/>
            <person name="Zhang X."/>
            <person name="Alvare G."/>
            <person name="Fristensky B."/>
            <person name="Sparling R."/>
        </authorList>
    </citation>
    <scope>NUCLEOTIDE SEQUENCE [LARGE SCALE GENOMIC DNA]</scope>
    <source>
        <strain evidence="10 11">DSM 9219</strain>
    </source>
</reference>
<dbReference type="InterPro" id="IPR049166">
    <property type="entry name" value="GH39_cat"/>
</dbReference>
<evidence type="ECO:0000256" key="6">
    <source>
        <dbReference type="ARBA" id="ARBA00023295"/>
    </source>
</evidence>
<dbReference type="SUPFAM" id="SSF46689">
    <property type="entry name" value="Homeodomain-like"/>
    <property type="match status" value="1"/>
</dbReference>
<evidence type="ECO:0000259" key="9">
    <source>
        <dbReference type="PROSITE" id="PS01124"/>
    </source>
</evidence>
<dbReference type="Gene3D" id="1.10.10.60">
    <property type="entry name" value="Homeodomain-like"/>
    <property type="match status" value="2"/>
</dbReference>
<dbReference type="Proteomes" id="UP000092931">
    <property type="component" value="Chromosome"/>
</dbReference>
<dbReference type="Pfam" id="PF12833">
    <property type="entry name" value="HTH_18"/>
    <property type="match status" value="1"/>
</dbReference>
<organism evidence="10 11">
    <name type="scientific">Thermoclostridium stercorarium subsp. leptospartum DSM 9219</name>
    <dbReference type="NCBI Taxonomy" id="1346611"/>
    <lineage>
        <taxon>Bacteria</taxon>
        <taxon>Bacillati</taxon>
        <taxon>Bacillota</taxon>
        <taxon>Clostridia</taxon>
        <taxon>Eubacteriales</taxon>
        <taxon>Oscillospiraceae</taxon>
        <taxon>Thermoclostridium</taxon>
    </lineage>
</organism>
<evidence type="ECO:0000256" key="7">
    <source>
        <dbReference type="PIRSR" id="PIRSR600514-1"/>
    </source>
</evidence>
<evidence type="ECO:0000313" key="10">
    <source>
        <dbReference type="EMBL" id="ANX00669.1"/>
    </source>
</evidence>
<dbReference type="GO" id="GO:0043565">
    <property type="term" value="F:sequence-specific DNA binding"/>
    <property type="evidence" value="ECO:0007669"/>
    <property type="project" value="InterPro"/>
</dbReference>
<evidence type="ECO:0000256" key="3">
    <source>
        <dbReference type="ARBA" id="ARBA00023015"/>
    </source>
</evidence>
<accession>A0A1B1YIQ9</accession>
<evidence type="ECO:0000256" key="4">
    <source>
        <dbReference type="ARBA" id="ARBA00023125"/>
    </source>
</evidence>
<proteinExistence type="inferred from homology"/>
<dbReference type="PRINTS" id="PR00745">
    <property type="entry name" value="GLHYDRLASE39"/>
</dbReference>
<name>A0A1B1YIQ9_THEST</name>
<sequence>MNDYYFAHFFKKHTGLSFGKYLAKIRLEKAKRMILTTNKPLTEIAIDCGFCNVKMLYRVFKNAEGCSPSEYRQSKMREQKSNLSNEKLNVKSYNNNRREIQYTQYIAAIDDRAVLNEPYNGSLYGSGIKDINVTENIGQSVKVSFNSDKHGKPFVHYWKKLICAGRAAEGLREQWRNQLREIQRELKFEYIRFHGIFHDEMMVYDEKDGIPFFNWKYVDSLFDFLLEIGLRPIVEFGFMPDSLKSGDKTVCWWKGNVTPPSDYSKWAKLVRELVVHCINRYGRAEVLKWYFEVWNEPNYSDFWAGSREDYFKLYKYTAEAVKSVDPRLKVGGPAIFEGYREDMSWMEDFLAFCENNNLPVDFVSYHYYPTSSAVDENGNTLILYKDENSTYMGLKRLKNVVMRSGFKDAEIIIGEWNSSFSPKDFVHDTMYKAPFVIHNVLKCSGIVDALGWWVFSDIFEEFRLDNRAFSGGFGLVTVHGLKKPAYYGYWFLSKLGTEEIDSGDCYFVTRKDDSIQILMWNYCHYNTKFSAGDRSGLTQYSRYEIFDEKKLYVRLEVTGLKGKYRVREYIMDRTHGSVFDAKICWRRVCRLTGWDIRHILIFTIRLSSE</sequence>
<keyword evidence="6" id="KW-0326">Glycosidase</keyword>
<evidence type="ECO:0000256" key="1">
    <source>
        <dbReference type="ARBA" id="ARBA00008875"/>
    </source>
</evidence>
<dbReference type="SUPFAM" id="SSF51011">
    <property type="entry name" value="Glycosyl hydrolase domain"/>
    <property type="match status" value="1"/>
</dbReference>
<dbReference type="GO" id="GO:0005975">
    <property type="term" value="P:carbohydrate metabolic process"/>
    <property type="evidence" value="ECO:0007669"/>
    <property type="project" value="InterPro"/>
</dbReference>
<dbReference type="SUPFAM" id="SSF51445">
    <property type="entry name" value="(Trans)glycosidases"/>
    <property type="match status" value="1"/>
</dbReference>
<dbReference type="PANTHER" id="PTHR12631:SF10">
    <property type="entry name" value="BETA-XYLOSIDASE-LIKE PROTEIN-RELATED"/>
    <property type="match status" value="1"/>
</dbReference>
<dbReference type="InterPro" id="IPR018060">
    <property type="entry name" value="HTH_AraC"/>
</dbReference>
<dbReference type="AlphaFoldDB" id="A0A1B1YIQ9"/>
<gene>
    <name evidence="10" type="ORF">CSTERLE_03215</name>
</gene>
<dbReference type="Gene3D" id="2.60.40.1500">
    <property type="entry name" value="Glycosyl hydrolase domain, family 39"/>
    <property type="match status" value="1"/>
</dbReference>
<evidence type="ECO:0000256" key="8">
    <source>
        <dbReference type="SAM" id="Coils"/>
    </source>
</evidence>
<dbReference type="InterPro" id="IPR051923">
    <property type="entry name" value="Glycosyl_Hydrolase_39"/>
</dbReference>
<keyword evidence="5" id="KW-0804">Transcription</keyword>
<dbReference type="SMART" id="SM00342">
    <property type="entry name" value="HTH_ARAC"/>
    <property type="match status" value="1"/>
</dbReference>
<dbReference type="EMBL" id="CP014673">
    <property type="protein sequence ID" value="ANX00669.1"/>
    <property type="molecule type" value="Genomic_DNA"/>
</dbReference>
<dbReference type="Gene3D" id="3.20.20.80">
    <property type="entry name" value="Glycosidases"/>
    <property type="match status" value="1"/>
</dbReference>
<dbReference type="PANTHER" id="PTHR12631">
    <property type="entry name" value="ALPHA-L-IDURONIDASE"/>
    <property type="match status" value="1"/>
</dbReference>
<keyword evidence="4" id="KW-0238">DNA-binding</keyword>
<keyword evidence="3" id="KW-0805">Transcription regulation</keyword>
<dbReference type="PROSITE" id="PS00041">
    <property type="entry name" value="HTH_ARAC_FAMILY_1"/>
    <property type="match status" value="1"/>
</dbReference>
<dbReference type="InterPro" id="IPR009057">
    <property type="entry name" value="Homeodomain-like_sf"/>
</dbReference>
<dbReference type="GO" id="GO:0004553">
    <property type="term" value="F:hydrolase activity, hydrolyzing O-glycosyl compounds"/>
    <property type="evidence" value="ECO:0007669"/>
    <property type="project" value="InterPro"/>
</dbReference>
<protein>
    <recommendedName>
        <fullName evidence="9">HTH araC/xylS-type domain-containing protein</fullName>
    </recommendedName>
</protein>
<dbReference type="InterPro" id="IPR018062">
    <property type="entry name" value="HTH_AraC-typ_CS"/>
</dbReference>
<evidence type="ECO:0000256" key="2">
    <source>
        <dbReference type="ARBA" id="ARBA00022801"/>
    </source>
</evidence>
<evidence type="ECO:0000256" key="5">
    <source>
        <dbReference type="ARBA" id="ARBA00023163"/>
    </source>
</evidence>
<dbReference type="Pfam" id="PF01229">
    <property type="entry name" value="Glyco_hydro_39"/>
    <property type="match status" value="1"/>
</dbReference>
<comment type="similarity">
    <text evidence="1">Belongs to the glycosyl hydrolase 39 family.</text>
</comment>
<dbReference type="GO" id="GO:0003700">
    <property type="term" value="F:DNA-binding transcription factor activity"/>
    <property type="evidence" value="ECO:0007669"/>
    <property type="project" value="InterPro"/>
</dbReference>
<dbReference type="InterPro" id="IPR000514">
    <property type="entry name" value="Glyco_hydro_39"/>
</dbReference>